<dbReference type="PROSITE" id="PS51194">
    <property type="entry name" value="HELICASE_CTER"/>
    <property type="match status" value="1"/>
</dbReference>
<dbReference type="InterPro" id="IPR027417">
    <property type="entry name" value="P-loop_NTPase"/>
</dbReference>
<dbReference type="Pfam" id="PF00271">
    <property type="entry name" value="Helicase_C"/>
    <property type="match status" value="1"/>
</dbReference>
<keyword evidence="3 11" id="KW-0547">Nucleotide-binding</keyword>
<dbReference type="SMART" id="SM00487">
    <property type="entry name" value="DEXDc"/>
    <property type="match status" value="1"/>
</dbReference>
<dbReference type="InterPro" id="IPR044742">
    <property type="entry name" value="DEAD/DEAH_RhlB"/>
</dbReference>
<dbReference type="PANTHER" id="PTHR47959:SF13">
    <property type="entry name" value="ATP-DEPENDENT RNA HELICASE RHLE"/>
    <property type="match status" value="1"/>
</dbReference>
<comment type="catalytic activity">
    <reaction evidence="8">
        <text>ATP + H2O = ADP + phosphate + H(+)</text>
        <dbReference type="Rhea" id="RHEA:13065"/>
        <dbReference type="ChEBI" id="CHEBI:15377"/>
        <dbReference type="ChEBI" id="CHEBI:15378"/>
        <dbReference type="ChEBI" id="CHEBI:30616"/>
        <dbReference type="ChEBI" id="CHEBI:43474"/>
        <dbReference type="ChEBI" id="CHEBI:456216"/>
        <dbReference type="EC" id="3.6.4.13"/>
    </reaction>
</comment>
<dbReference type="GO" id="GO:0016787">
    <property type="term" value="F:hydrolase activity"/>
    <property type="evidence" value="ECO:0007669"/>
    <property type="project" value="UniProtKB-KW"/>
</dbReference>
<dbReference type="PROSITE" id="PS00039">
    <property type="entry name" value="DEAD_ATP_HELICASE"/>
    <property type="match status" value="1"/>
</dbReference>
<evidence type="ECO:0000256" key="5">
    <source>
        <dbReference type="ARBA" id="ARBA00022806"/>
    </source>
</evidence>
<name>A0A934TJ24_9RHOB</name>
<protein>
    <recommendedName>
        <fullName evidence="9">DEAD-box ATP-dependent RNA helicase RhpA</fullName>
        <ecNumber evidence="1">3.6.4.13</ecNumber>
    </recommendedName>
</protein>
<feature type="short sequence motif" description="Q motif" evidence="10">
    <location>
        <begin position="2"/>
        <end position="30"/>
    </location>
</feature>
<evidence type="ECO:0000259" key="13">
    <source>
        <dbReference type="PROSITE" id="PS51194"/>
    </source>
</evidence>
<evidence type="ECO:0000256" key="10">
    <source>
        <dbReference type="PROSITE-ProRule" id="PRU00552"/>
    </source>
</evidence>
<evidence type="ECO:0000313" key="16">
    <source>
        <dbReference type="Proteomes" id="UP000706333"/>
    </source>
</evidence>
<dbReference type="GO" id="GO:0042255">
    <property type="term" value="P:ribosome assembly"/>
    <property type="evidence" value="ECO:0007669"/>
    <property type="project" value="UniProtKB-ARBA"/>
</dbReference>
<sequence length="396" mass="43469">MTQFSDLALDPAVLKAVTDAGYTTPTPIQAQAIPEALKGRDVLGIAQTGTGKTASFTLPLITLLMKGRARARMPRSLVLAPTRELAAQVAENFDTYAQHTKLTRALLIGGVSFGEQDKLIDRGVDVLIATPGRLLDHFERGKLLLNGVQIMVVDEADRMLDMGFIPDIERIFSLTPFTRQTFFYSATMAPEIERITRTFLSSPARVEVARQATASETIAQSLYEVAATRRDSAFKEKRAVLRDLIRSEGDACRNAIIFCNRKLDVDTLAKSLKKHGFDAAPIHGDLDQSVRTRTLEAFRDGTLKLLIASDVAARGLDIPDVSHVFNFDVPSHAEDYVHRIGRTGRAGRDGRAFTLATPADDKYLSAIEGLLQRQIPRAALPASSEATAPARRRRTE</sequence>
<dbReference type="PROSITE" id="PS51195">
    <property type="entry name" value="Q_MOTIF"/>
    <property type="match status" value="1"/>
</dbReference>
<evidence type="ECO:0000256" key="8">
    <source>
        <dbReference type="ARBA" id="ARBA00047984"/>
    </source>
</evidence>
<evidence type="ECO:0000256" key="11">
    <source>
        <dbReference type="RuleBase" id="RU000492"/>
    </source>
</evidence>
<evidence type="ECO:0000256" key="2">
    <source>
        <dbReference type="ARBA" id="ARBA00022490"/>
    </source>
</evidence>
<dbReference type="Gene3D" id="3.40.50.300">
    <property type="entry name" value="P-loop containing nucleotide triphosphate hydrolases"/>
    <property type="match status" value="2"/>
</dbReference>
<dbReference type="InterPro" id="IPR014014">
    <property type="entry name" value="RNA_helicase_DEAD_Q_motif"/>
</dbReference>
<dbReference type="InterPro" id="IPR014001">
    <property type="entry name" value="Helicase_ATP-bd"/>
</dbReference>
<accession>A0A934TJ24</accession>
<dbReference type="GO" id="GO:0005829">
    <property type="term" value="C:cytosol"/>
    <property type="evidence" value="ECO:0007669"/>
    <property type="project" value="TreeGrafter"/>
</dbReference>
<dbReference type="InterPro" id="IPR000629">
    <property type="entry name" value="RNA-helicase_DEAD-box_CS"/>
</dbReference>
<dbReference type="Proteomes" id="UP000706333">
    <property type="component" value="Unassembled WGS sequence"/>
</dbReference>
<evidence type="ECO:0000256" key="4">
    <source>
        <dbReference type="ARBA" id="ARBA00022801"/>
    </source>
</evidence>
<evidence type="ECO:0000259" key="12">
    <source>
        <dbReference type="PROSITE" id="PS51192"/>
    </source>
</evidence>
<dbReference type="InterPro" id="IPR011545">
    <property type="entry name" value="DEAD/DEAH_box_helicase_dom"/>
</dbReference>
<reference evidence="15" key="1">
    <citation type="submission" date="2017-05" db="EMBL/GenBank/DDBJ databases">
        <authorList>
            <person name="Imhoff J.F."/>
            <person name="Rahn T."/>
            <person name="Kuenzel S."/>
            <person name="Neulinger S.C."/>
        </authorList>
    </citation>
    <scope>NUCLEOTIDE SEQUENCE</scope>
    <source>
        <strain evidence="15">LMG 28126</strain>
    </source>
</reference>
<dbReference type="CDD" id="cd00268">
    <property type="entry name" value="DEADc"/>
    <property type="match status" value="1"/>
</dbReference>
<keyword evidence="4 11" id="KW-0378">Hydrolase</keyword>
<dbReference type="SMART" id="SM00490">
    <property type="entry name" value="HELICc"/>
    <property type="match status" value="1"/>
</dbReference>
<dbReference type="GO" id="GO:0003676">
    <property type="term" value="F:nucleic acid binding"/>
    <property type="evidence" value="ECO:0007669"/>
    <property type="project" value="InterPro"/>
</dbReference>
<dbReference type="CDD" id="cd18787">
    <property type="entry name" value="SF2_C_DEAD"/>
    <property type="match status" value="1"/>
</dbReference>
<comment type="caution">
    <text evidence="15">The sequence shown here is derived from an EMBL/GenBank/DDBJ whole genome shotgun (WGS) entry which is preliminary data.</text>
</comment>
<dbReference type="EC" id="3.6.4.13" evidence="1"/>
<feature type="domain" description="Helicase ATP-binding" evidence="12">
    <location>
        <begin position="33"/>
        <end position="206"/>
    </location>
</feature>
<dbReference type="InterPro" id="IPR001650">
    <property type="entry name" value="Helicase_C-like"/>
</dbReference>
<keyword evidence="2" id="KW-0963">Cytoplasm</keyword>
<evidence type="ECO:0000256" key="3">
    <source>
        <dbReference type="ARBA" id="ARBA00022741"/>
    </source>
</evidence>
<dbReference type="GO" id="GO:0005524">
    <property type="term" value="F:ATP binding"/>
    <property type="evidence" value="ECO:0007669"/>
    <property type="project" value="UniProtKB-KW"/>
</dbReference>
<evidence type="ECO:0000256" key="7">
    <source>
        <dbReference type="ARBA" id="ARBA00038437"/>
    </source>
</evidence>
<dbReference type="GO" id="GO:0003724">
    <property type="term" value="F:RNA helicase activity"/>
    <property type="evidence" value="ECO:0007669"/>
    <property type="project" value="UniProtKB-EC"/>
</dbReference>
<keyword evidence="16" id="KW-1185">Reference proteome</keyword>
<evidence type="ECO:0000256" key="1">
    <source>
        <dbReference type="ARBA" id="ARBA00012552"/>
    </source>
</evidence>
<dbReference type="PANTHER" id="PTHR47959">
    <property type="entry name" value="ATP-DEPENDENT RNA HELICASE RHLE-RELATED"/>
    <property type="match status" value="1"/>
</dbReference>
<gene>
    <name evidence="15" type="ORF">CCR87_03465</name>
</gene>
<dbReference type="GO" id="GO:0009266">
    <property type="term" value="P:response to temperature stimulus"/>
    <property type="evidence" value="ECO:0007669"/>
    <property type="project" value="UniProtKB-ARBA"/>
</dbReference>
<reference evidence="15" key="2">
    <citation type="journal article" date="2020" name="Microorganisms">
        <title>Osmotic Adaptation and Compatible Solute Biosynthesis of Phototrophic Bacteria as Revealed from Genome Analyses.</title>
        <authorList>
            <person name="Imhoff J.F."/>
            <person name="Rahn T."/>
            <person name="Kunzel S."/>
            <person name="Keller A."/>
            <person name="Neulinger S.C."/>
        </authorList>
    </citation>
    <scope>NUCLEOTIDE SEQUENCE</scope>
    <source>
        <strain evidence="15">LMG 28126</strain>
    </source>
</reference>
<keyword evidence="6 11" id="KW-0067">ATP-binding</keyword>
<evidence type="ECO:0000259" key="14">
    <source>
        <dbReference type="PROSITE" id="PS51195"/>
    </source>
</evidence>
<comment type="similarity">
    <text evidence="7 11">Belongs to the DEAD box helicase family.</text>
</comment>
<evidence type="ECO:0000256" key="9">
    <source>
        <dbReference type="ARBA" id="ARBA00074363"/>
    </source>
</evidence>
<dbReference type="AlphaFoldDB" id="A0A934TJ24"/>
<proteinExistence type="inferred from homology"/>
<dbReference type="SUPFAM" id="SSF52540">
    <property type="entry name" value="P-loop containing nucleoside triphosphate hydrolases"/>
    <property type="match status" value="2"/>
</dbReference>
<dbReference type="Pfam" id="PF00270">
    <property type="entry name" value="DEAD"/>
    <property type="match status" value="1"/>
</dbReference>
<evidence type="ECO:0000313" key="15">
    <source>
        <dbReference type="EMBL" id="MBK5926421.1"/>
    </source>
</evidence>
<dbReference type="EMBL" id="NHSD01000126">
    <property type="protein sequence ID" value="MBK5926421.1"/>
    <property type="molecule type" value="Genomic_DNA"/>
</dbReference>
<dbReference type="PROSITE" id="PS51192">
    <property type="entry name" value="HELICASE_ATP_BIND_1"/>
    <property type="match status" value="1"/>
</dbReference>
<evidence type="ECO:0000256" key="6">
    <source>
        <dbReference type="ARBA" id="ARBA00022840"/>
    </source>
</evidence>
<feature type="domain" description="DEAD-box RNA helicase Q" evidence="14">
    <location>
        <begin position="2"/>
        <end position="30"/>
    </location>
</feature>
<dbReference type="FunFam" id="3.40.50.300:FF:000108">
    <property type="entry name" value="ATP-dependent RNA helicase RhlE"/>
    <property type="match status" value="1"/>
</dbReference>
<organism evidence="15 16">
    <name type="scientific">Rhodobaculum claviforme</name>
    <dbReference type="NCBI Taxonomy" id="1549854"/>
    <lineage>
        <taxon>Bacteria</taxon>
        <taxon>Pseudomonadati</taxon>
        <taxon>Pseudomonadota</taxon>
        <taxon>Alphaproteobacteria</taxon>
        <taxon>Rhodobacterales</taxon>
        <taxon>Paracoccaceae</taxon>
        <taxon>Rhodobaculum</taxon>
    </lineage>
</organism>
<feature type="domain" description="Helicase C-terminal" evidence="13">
    <location>
        <begin position="244"/>
        <end position="388"/>
    </location>
</feature>
<dbReference type="InterPro" id="IPR050079">
    <property type="entry name" value="DEAD_box_RNA_helicase"/>
</dbReference>
<feature type="non-terminal residue" evidence="15">
    <location>
        <position position="396"/>
    </location>
</feature>
<keyword evidence="5 11" id="KW-0347">Helicase</keyword>
<dbReference type="RefSeq" id="WP_201156188.1">
    <property type="nucleotide sequence ID" value="NZ_NHSD01000126.1"/>
</dbReference>